<evidence type="ECO:0000256" key="2">
    <source>
        <dbReference type="HAMAP-Rule" id="MF_00612"/>
    </source>
</evidence>
<evidence type="ECO:0000313" key="5">
    <source>
        <dbReference type="EMBL" id="EIG54442.1"/>
    </source>
</evidence>
<dbReference type="Gene3D" id="3.10.450.50">
    <property type="match status" value="1"/>
</dbReference>
<feature type="compositionally biased region" description="Low complexity" evidence="3">
    <location>
        <begin position="139"/>
        <end position="154"/>
    </location>
</feature>
<dbReference type="SUPFAM" id="SSF54427">
    <property type="entry name" value="NTF2-like"/>
    <property type="match status" value="1"/>
</dbReference>
<proteinExistence type="inferred from homology"/>
<dbReference type="OrthoDB" id="21421at2"/>
<organism evidence="5">
    <name type="scientific">Desulfovibrio sp. U5L</name>
    <dbReference type="NCBI Taxonomy" id="596152"/>
    <lineage>
        <taxon>Bacteria</taxon>
        <taxon>Pseudomonadati</taxon>
        <taxon>Thermodesulfobacteriota</taxon>
        <taxon>Desulfovibrionia</taxon>
        <taxon>Desulfovibrionales</taxon>
        <taxon>Desulfovibrionaceae</taxon>
        <taxon>Desulfovibrio</taxon>
    </lineage>
</organism>
<feature type="domain" description="YchJ-like middle NTF2-like" evidence="4">
    <location>
        <begin position="29"/>
        <end position="128"/>
    </location>
</feature>
<evidence type="ECO:0000259" key="4">
    <source>
        <dbReference type="Pfam" id="PF17775"/>
    </source>
</evidence>
<dbReference type="HOGENOM" id="CLU_099590_0_0_7"/>
<dbReference type="SUPFAM" id="SSF103642">
    <property type="entry name" value="Sec-C motif"/>
    <property type="match status" value="2"/>
</dbReference>
<evidence type="ECO:0000256" key="1">
    <source>
        <dbReference type="ARBA" id="ARBA00010839"/>
    </source>
</evidence>
<dbReference type="STRING" id="596152.DesU5LDRAFT_2797"/>
<dbReference type="InterPro" id="IPR048469">
    <property type="entry name" value="YchJ-like_M"/>
</dbReference>
<name>I2Q3T6_9BACT</name>
<dbReference type="InterPro" id="IPR032710">
    <property type="entry name" value="NTF2-like_dom_sf"/>
</dbReference>
<dbReference type="PANTHER" id="PTHR33747:SF1">
    <property type="entry name" value="ADENYLATE CYCLASE-ASSOCIATED CAP C-TERMINAL DOMAIN-CONTAINING PROTEIN"/>
    <property type="match status" value="1"/>
</dbReference>
<sequence length="174" mass="18524">MTDPCPCGSGEPFARCCGPFLSREKPAPTAEALMRSRYTAYARSDVGYLLATLLPRKRDTFNPQATLAWNADVAWTGLAIRATRDGAAGDDTGVVEFTASFVKAGTPDAIHERSRFRKKGGQWFYVDGRPGEAGEPDGEAGPQAAPPKATATPKVGRNAPCPCGSGRKYKHCCA</sequence>
<dbReference type="HAMAP" id="MF_00612">
    <property type="entry name" value="UPF0225"/>
    <property type="match status" value="1"/>
</dbReference>
<dbReference type="AlphaFoldDB" id="I2Q3T6"/>
<dbReference type="InterPro" id="IPR004027">
    <property type="entry name" value="SEC_C_motif"/>
</dbReference>
<feature type="region of interest" description="Disordered" evidence="3">
    <location>
        <begin position="128"/>
        <end position="157"/>
    </location>
</feature>
<dbReference type="Pfam" id="PF02810">
    <property type="entry name" value="SEC-C"/>
    <property type="match status" value="2"/>
</dbReference>
<protein>
    <recommendedName>
        <fullName evidence="2">UPF0225 protein DesU5LDRAFT_2797</fullName>
    </recommendedName>
</protein>
<comment type="similarity">
    <text evidence="1 2">Belongs to the UPF0225 family.</text>
</comment>
<dbReference type="InterPro" id="IPR023006">
    <property type="entry name" value="YchJ-like"/>
</dbReference>
<dbReference type="Pfam" id="PF17775">
    <property type="entry name" value="YchJ_M-like"/>
    <property type="match status" value="1"/>
</dbReference>
<gene>
    <name evidence="5" type="ORF">DesU5LDRAFT_2797</name>
</gene>
<dbReference type="EMBL" id="JH600068">
    <property type="protein sequence ID" value="EIG54442.1"/>
    <property type="molecule type" value="Genomic_DNA"/>
</dbReference>
<reference evidence="5" key="1">
    <citation type="submission" date="2011-11" db="EMBL/GenBank/DDBJ databases">
        <title>Improved High-Quality Draft sequence of Desulfovibrio sp. U5L.</title>
        <authorList>
            <consortium name="US DOE Joint Genome Institute"/>
            <person name="Lucas S."/>
            <person name="Han J."/>
            <person name="Lapidus A."/>
            <person name="Cheng J.-F."/>
            <person name="Goodwin L."/>
            <person name="Pitluck S."/>
            <person name="Peters L."/>
            <person name="Ovchinnikova G."/>
            <person name="Held B."/>
            <person name="Detter J.C."/>
            <person name="Han C."/>
            <person name="Tapia R."/>
            <person name="Land M."/>
            <person name="Hauser L."/>
            <person name="Kyrpides N."/>
            <person name="Ivanova N."/>
            <person name="Pagani I."/>
            <person name="Gabster J."/>
            <person name="Walker C."/>
            <person name="Stolyar S."/>
            <person name="Stahl D."/>
            <person name="Arkin A."/>
            <person name="Dehal P."/>
            <person name="Hazen T."/>
            <person name="Woyke T."/>
        </authorList>
    </citation>
    <scope>NUCLEOTIDE SEQUENCE [LARGE SCALE GENOMIC DNA]</scope>
    <source>
        <strain evidence="5">U5L</strain>
    </source>
</reference>
<evidence type="ECO:0000256" key="3">
    <source>
        <dbReference type="SAM" id="MobiDB-lite"/>
    </source>
</evidence>
<dbReference type="PANTHER" id="PTHR33747">
    <property type="entry name" value="UPF0225 PROTEIN SCO1677"/>
    <property type="match status" value="1"/>
</dbReference>
<dbReference type="eggNOG" id="COG3012">
    <property type="taxonomic scope" value="Bacteria"/>
</dbReference>
<accession>I2Q3T6</accession>